<evidence type="ECO:0000313" key="2">
    <source>
        <dbReference type="Proteomes" id="UP000828390"/>
    </source>
</evidence>
<evidence type="ECO:0000313" key="1">
    <source>
        <dbReference type="EMBL" id="KAH3851316.1"/>
    </source>
</evidence>
<name>A0A9D4L481_DREPO</name>
<keyword evidence="2" id="KW-1185">Reference proteome</keyword>
<dbReference type="Proteomes" id="UP000828390">
    <property type="component" value="Unassembled WGS sequence"/>
</dbReference>
<gene>
    <name evidence="1" type="ORF">DPMN_093796</name>
</gene>
<accession>A0A9D4L481</accession>
<organism evidence="1 2">
    <name type="scientific">Dreissena polymorpha</name>
    <name type="common">Zebra mussel</name>
    <name type="synonym">Mytilus polymorpha</name>
    <dbReference type="NCBI Taxonomy" id="45954"/>
    <lineage>
        <taxon>Eukaryota</taxon>
        <taxon>Metazoa</taxon>
        <taxon>Spiralia</taxon>
        <taxon>Lophotrochozoa</taxon>
        <taxon>Mollusca</taxon>
        <taxon>Bivalvia</taxon>
        <taxon>Autobranchia</taxon>
        <taxon>Heteroconchia</taxon>
        <taxon>Euheterodonta</taxon>
        <taxon>Imparidentia</taxon>
        <taxon>Neoheterodontei</taxon>
        <taxon>Myida</taxon>
        <taxon>Dreissenoidea</taxon>
        <taxon>Dreissenidae</taxon>
        <taxon>Dreissena</taxon>
    </lineage>
</organism>
<reference evidence="1" key="2">
    <citation type="submission" date="2020-11" db="EMBL/GenBank/DDBJ databases">
        <authorList>
            <person name="McCartney M.A."/>
            <person name="Auch B."/>
            <person name="Kono T."/>
            <person name="Mallez S."/>
            <person name="Becker A."/>
            <person name="Gohl D.M."/>
            <person name="Silverstein K.A.T."/>
            <person name="Koren S."/>
            <person name="Bechman K.B."/>
            <person name="Herman A."/>
            <person name="Abrahante J.E."/>
            <person name="Garbe J."/>
        </authorList>
    </citation>
    <scope>NUCLEOTIDE SEQUENCE</scope>
    <source>
        <strain evidence="1">Duluth1</strain>
        <tissue evidence="1">Whole animal</tissue>
    </source>
</reference>
<dbReference type="AlphaFoldDB" id="A0A9D4L481"/>
<reference evidence="1" key="1">
    <citation type="journal article" date="2019" name="bioRxiv">
        <title>The Genome of the Zebra Mussel, Dreissena polymorpha: A Resource for Invasive Species Research.</title>
        <authorList>
            <person name="McCartney M.A."/>
            <person name="Auch B."/>
            <person name="Kono T."/>
            <person name="Mallez S."/>
            <person name="Zhang Y."/>
            <person name="Obille A."/>
            <person name="Becker A."/>
            <person name="Abrahante J.E."/>
            <person name="Garbe J."/>
            <person name="Badalamenti J.P."/>
            <person name="Herman A."/>
            <person name="Mangelson H."/>
            <person name="Liachko I."/>
            <person name="Sullivan S."/>
            <person name="Sone E.D."/>
            <person name="Koren S."/>
            <person name="Silverstein K.A.T."/>
            <person name="Beckman K.B."/>
            <person name="Gohl D.M."/>
        </authorList>
    </citation>
    <scope>NUCLEOTIDE SEQUENCE</scope>
    <source>
        <strain evidence="1">Duluth1</strain>
        <tissue evidence="1">Whole animal</tissue>
    </source>
</reference>
<sequence length="75" mass="8527">MQEKTYIFAENSARLCLIINRRKSKVFRTNAPNDTTITVQGEALEELDSSTFLGSILNNHKERIQISEPTSVNNE</sequence>
<comment type="caution">
    <text evidence="1">The sequence shown here is derived from an EMBL/GenBank/DDBJ whole genome shotgun (WGS) entry which is preliminary data.</text>
</comment>
<proteinExistence type="predicted"/>
<dbReference type="EMBL" id="JAIWYP010000003">
    <property type="protein sequence ID" value="KAH3851316.1"/>
    <property type="molecule type" value="Genomic_DNA"/>
</dbReference>
<protein>
    <submittedName>
        <fullName evidence="1">Uncharacterized protein</fullName>
    </submittedName>
</protein>